<protein>
    <submittedName>
        <fullName evidence="7">S-adenosyl-L-methionine-dependent methyltransferase</fullName>
    </submittedName>
</protein>
<accession>A0A6A6IET4</accession>
<dbReference type="GeneID" id="54586625"/>
<dbReference type="OrthoDB" id="2410195at2759"/>
<dbReference type="InterPro" id="IPR029063">
    <property type="entry name" value="SAM-dependent_MTases_sf"/>
</dbReference>
<dbReference type="GO" id="GO:0008171">
    <property type="term" value="F:O-methyltransferase activity"/>
    <property type="evidence" value="ECO:0007669"/>
    <property type="project" value="InterPro"/>
</dbReference>
<proteinExistence type="predicted"/>
<evidence type="ECO:0000256" key="1">
    <source>
        <dbReference type="ARBA" id="ARBA00022603"/>
    </source>
</evidence>
<dbReference type="Gene3D" id="1.10.10.10">
    <property type="entry name" value="Winged helix-like DNA-binding domain superfamily/Winged helix DNA-binding domain"/>
    <property type="match status" value="1"/>
</dbReference>
<sequence>MDPAVTPLLTRIGQLAEDLSEHDKVSSNAQTGRELLKTAQKLCIELQSPGQLVEEVLFGSADNLLIKIGVDLGIFKILVESDGPVTLGRLVERTGSERTLLERIMRGLASIHAVNETSTGGYESSKLTKAFASTKGDAGARLFYDLVIPGMQPLPKFLAETGYRNPTDPSHLPFNLAFGPDLFFQWVPKHPEVLERRWMTAQREGHTPWLDFYPFKERIAQGFDYQDPEGVSLVDVGGSMGQEIQEIRKRYPSLPGRMILQDLPSTIQQVPPSNGMEAMAHDFFTPQPIKGARIYYLRNILHDWDDEKCIKILRNIVAAMKPGCSKVLVNEFAIPDHDACAFAMRSDSMVMALAGAVERTERQWRELLAAAGLKIERIFTAESESQSIIEACLM</sequence>
<keyword evidence="2 7" id="KW-0808">Transferase</keyword>
<evidence type="ECO:0000256" key="2">
    <source>
        <dbReference type="ARBA" id="ARBA00022679"/>
    </source>
</evidence>
<dbReference type="InterPro" id="IPR036388">
    <property type="entry name" value="WH-like_DNA-bd_sf"/>
</dbReference>
<dbReference type="InterPro" id="IPR016461">
    <property type="entry name" value="COMT-like"/>
</dbReference>
<dbReference type="InterPro" id="IPR001077">
    <property type="entry name" value="COMT_C"/>
</dbReference>
<feature type="active site" description="Proton acceptor" evidence="4">
    <location>
        <position position="302"/>
    </location>
</feature>
<dbReference type="PROSITE" id="PS51683">
    <property type="entry name" value="SAM_OMT_II"/>
    <property type="match status" value="1"/>
</dbReference>
<evidence type="ECO:0000313" key="7">
    <source>
        <dbReference type="EMBL" id="KAF2248916.1"/>
    </source>
</evidence>
<dbReference type="SUPFAM" id="SSF53335">
    <property type="entry name" value="S-adenosyl-L-methionine-dependent methyltransferases"/>
    <property type="match status" value="1"/>
</dbReference>
<dbReference type="EMBL" id="ML987195">
    <property type="protein sequence ID" value="KAF2248916.1"/>
    <property type="molecule type" value="Genomic_DNA"/>
</dbReference>
<dbReference type="Proteomes" id="UP000800094">
    <property type="component" value="Unassembled WGS sequence"/>
</dbReference>
<evidence type="ECO:0000256" key="4">
    <source>
        <dbReference type="PIRSR" id="PIRSR005739-1"/>
    </source>
</evidence>
<keyword evidence="1 7" id="KW-0489">Methyltransferase</keyword>
<dbReference type="SUPFAM" id="SSF46785">
    <property type="entry name" value="Winged helix' DNA-binding domain"/>
    <property type="match status" value="1"/>
</dbReference>
<evidence type="ECO:0000259" key="6">
    <source>
        <dbReference type="Pfam" id="PF08100"/>
    </source>
</evidence>
<dbReference type="Pfam" id="PF08100">
    <property type="entry name" value="Dimerisation"/>
    <property type="match status" value="1"/>
</dbReference>
<evidence type="ECO:0000256" key="3">
    <source>
        <dbReference type="ARBA" id="ARBA00022691"/>
    </source>
</evidence>
<keyword evidence="3" id="KW-0949">S-adenosyl-L-methionine</keyword>
<dbReference type="PIRSF" id="PIRSF005739">
    <property type="entry name" value="O-mtase"/>
    <property type="match status" value="1"/>
</dbReference>
<dbReference type="PANTHER" id="PTHR43712">
    <property type="entry name" value="PUTATIVE (AFU_ORTHOLOGUE AFUA_4G14580)-RELATED"/>
    <property type="match status" value="1"/>
</dbReference>
<keyword evidence="8" id="KW-1185">Reference proteome</keyword>
<dbReference type="AlphaFoldDB" id="A0A6A6IET4"/>
<feature type="domain" description="O-methyltransferase dimerisation" evidence="6">
    <location>
        <begin position="56"/>
        <end position="132"/>
    </location>
</feature>
<organism evidence="7 8">
    <name type="scientific">Trematosphaeria pertusa</name>
    <dbReference type="NCBI Taxonomy" id="390896"/>
    <lineage>
        <taxon>Eukaryota</taxon>
        <taxon>Fungi</taxon>
        <taxon>Dikarya</taxon>
        <taxon>Ascomycota</taxon>
        <taxon>Pezizomycotina</taxon>
        <taxon>Dothideomycetes</taxon>
        <taxon>Pleosporomycetidae</taxon>
        <taxon>Pleosporales</taxon>
        <taxon>Massarineae</taxon>
        <taxon>Trematosphaeriaceae</taxon>
        <taxon>Trematosphaeria</taxon>
    </lineage>
</organism>
<dbReference type="InterPro" id="IPR036390">
    <property type="entry name" value="WH_DNA-bd_sf"/>
</dbReference>
<reference evidence="7" key="1">
    <citation type="journal article" date="2020" name="Stud. Mycol.">
        <title>101 Dothideomycetes genomes: a test case for predicting lifestyles and emergence of pathogens.</title>
        <authorList>
            <person name="Haridas S."/>
            <person name="Albert R."/>
            <person name="Binder M."/>
            <person name="Bloem J."/>
            <person name="Labutti K."/>
            <person name="Salamov A."/>
            <person name="Andreopoulos B."/>
            <person name="Baker S."/>
            <person name="Barry K."/>
            <person name="Bills G."/>
            <person name="Bluhm B."/>
            <person name="Cannon C."/>
            <person name="Castanera R."/>
            <person name="Culley D."/>
            <person name="Daum C."/>
            <person name="Ezra D."/>
            <person name="Gonzalez J."/>
            <person name="Henrissat B."/>
            <person name="Kuo A."/>
            <person name="Liang C."/>
            <person name="Lipzen A."/>
            <person name="Lutzoni F."/>
            <person name="Magnuson J."/>
            <person name="Mondo S."/>
            <person name="Nolan M."/>
            <person name="Ohm R."/>
            <person name="Pangilinan J."/>
            <person name="Park H.-J."/>
            <person name="Ramirez L."/>
            <person name="Alfaro M."/>
            <person name="Sun H."/>
            <person name="Tritt A."/>
            <person name="Yoshinaga Y."/>
            <person name="Zwiers L.-H."/>
            <person name="Turgeon B."/>
            <person name="Goodwin S."/>
            <person name="Spatafora J."/>
            <person name="Crous P."/>
            <person name="Grigoriev I."/>
        </authorList>
    </citation>
    <scope>NUCLEOTIDE SEQUENCE</scope>
    <source>
        <strain evidence="7">CBS 122368</strain>
    </source>
</reference>
<feature type="domain" description="O-methyltransferase C-terminal" evidence="5">
    <location>
        <begin position="232"/>
        <end position="373"/>
    </location>
</feature>
<dbReference type="GO" id="GO:0032259">
    <property type="term" value="P:methylation"/>
    <property type="evidence" value="ECO:0007669"/>
    <property type="project" value="UniProtKB-KW"/>
</dbReference>
<dbReference type="Gene3D" id="3.40.50.150">
    <property type="entry name" value="Vaccinia Virus protein VP39"/>
    <property type="match status" value="1"/>
</dbReference>
<evidence type="ECO:0000313" key="8">
    <source>
        <dbReference type="Proteomes" id="UP000800094"/>
    </source>
</evidence>
<dbReference type="RefSeq" id="XP_033683920.1">
    <property type="nucleotide sequence ID" value="XM_033833295.1"/>
</dbReference>
<evidence type="ECO:0000259" key="5">
    <source>
        <dbReference type="Pfam" id="PF00891"/>
    </source>
</evidence>
<dbReference type="InterPro" id="IPR012967">
    <property type="entry name" value="COMT_dimerisation"/>
</dbReference>
<dbReference type="GO" id="GO:0046983">
    <property type="term" value="F:protein dimerization activity"/>
    <property type="evidence" value="ECO:0007669"/>
    <property type="project" value="InterPro"/>
</dbReference>
<gene>
    <name evidence="7" type="ORF">BU26DRAFT_564606</name>
</gene>
<name>A0A6A6IET4_9PLEO</name>
<dbReference type="Pfam" id="PF00891">
    <property type="entry name" value="Methyltransf_2"/>
    <property type="match status" value="1"/>
</dbReference>
<dbReference type="PANTHER" id="PTHR43712:SF1">
    <property type="entry name" value="HYPOTHETICAL O-METHYLTRANSFERASE (EUROFUNG)-RELATED"/>
    <property type="match status" value="1"/>
</dbReference>